<sequence length="68" mass="7426">MRIVADASQLTQGELLEVRVASHVTQMEIVAISVDSRVVVLRCLVSRPFPWTSRDTVVGSLVAMVSNT</sequence>
<dbReference type="EMBL" id="JASAOG010000183">
    <property type="protein sequence ID" value="KAK0045315.1"/>
    <property type="molecule type" value="Genomic_DNA"/>
</dbReference>
<accession>A0AAD8B2D3</accession>
<name>A0AAD8B2D3_BIOPF</name>
<keyword evidence="2" id="KW-1185">Reference proteome</keyword>
<comment type="caution">
    <text evidence="1">The sequence shown here is derived from an EMBL/GenBank/DDBJ whole genome shotgun (WGS) entry which is preliminary data.</text>
</comment>
<reference evidence="1" key="2">
    <citation type="submission" date="2023-04" db="EMBL/GenBank/DDBJ databases">
        <authorList>
            <person name="Bu L."/>
            <person name="Lu L."/>
            <person name="Laidemitt M.R."/>
            <person name="Zhang S.M."/>
            <person name="Mutuku M."/>
            <person name="Mkoji G."/>
            <person name="Steinauer M."/>
            <person name="Loker E.S."/>
        </authorList>
    </citation>
    <scope>NUCLEOTIDE SEQUENCE</scope>
    <source>
        <strain evidence="1">KasaAsao</strain>
        <tissue evidence="1">Whole Snail</tissue>
    </source>
</reference>
<dbReference type="AlphaFoldDB" id="A0AAD8B2D3"/>
<evidence type="ECO:0000313" key="1">
    <source>
        <dbReference type="EMBL" id="KAK0045315.1"/>
    </source>
</evidence>
<proteinExistence type="predicted"/>
<dbReference type="Proteomes" id="UP001233172">
    <property type="component" value="Unassembled WGS sequence"/>
</dbReference>
<gene>
    <name evidence="1" type="ORF">Bpfe_025324</name>
</gene>
<organism evidence="1 2">
    <name type="scientific">Biomphalaria pfeifferi</name>
    <name type="common">Bloodfluke planorb</name>
    <name type="synonym">Freshwater snail</name>
    <dbReference type="NCBI Taxonomy" id="112525"/>
    <lineage>
        <taxon>Eukaryota</taxon>
        <taxon>Metazoa</taxon>
        <taxon>Spiralia</taxon>
        <taxon>Lophotrochozoa</taxon>
        <taxon>Mollusca</taxon>
        <taxon>Gastropoda</taxon>
        <taxon>Heterobranchia</taxon>
        <taxon>Euthyneura</taxon>
        <taxon>Panpulmonata</taxon>
        <taxon>Hygrophila</taxon>
        <taxon>Lymnaeoidea</taxon>
        <taxon>Planorbidae</taxon>
        <taxon>Biomphalaria</taxon>
    </lineage>
</organism>
<protein>
    <submittedName>
        <fullName evidence="1">Uncharacterized protein</fullName>
    </submittedName>
</protein>
<evidence type="ECO:0000313" key="2">
    <source>
        <dbReference type="Proteomes" id="UP001233172"/>
    </source>
</evidence>
<reference evidence="1" key="1">
    <citation type="journal article" date="2023" name="PLoS Negl. Trop. Dis.">
        <title>A genome sequence for Biomphalaria pfeifferi, the major vector snail for the human-infecting parasite Schistosoma mansoni.</title>
        <authorList>
            <person name="Bu L."/>
            <person name="Lu L."/>
            <person name="Laidemitt M.R."/>
            <person name="Zhang S.M."/>
            <person name="Mutuku M."/>
            <person name="Mkoji G."/>
            <person name="Steinauer M."/>
            <person name="Loker E.S."/>
        </authorList>
    </citation>
    <scope>NUCLEOTIDE SEQUENCE</scope>
    <source>
        <strain evidence="1">KasaAsao</strain>
    </source>
</reference>